<proteinExistence type="predicted"/>
<organism evidence="1 2">
    <name type="scientific">Crenichthys baileyi</name>
    <name type="common">White River springfish</name>
    <dbReference type="NCBI Taxonomy" id="28760"/>
    <lineage>
        <taxon>Eukaryota</taxon>
        <taxon>Metazoa</taxon>
        <taxon>Chordata</taxon>
        <taxon>Craniata</taxon>
        <taxon>Vertebrata</taxon>
        <taxon>Euteleostomi</taxon>
        <taxon>Actinopterygii</taxon>
        <taxon>Neopterygii</taxon>
        <taxon>Teleostei</taxon>
        <taxon>Neoteleostei</taxon>
        <taxon>Acanthomorphata</taxon>
        <taxon>Ovalentaria</taxon>
        <taxon>Atherinomorphae</taxon>
        <taxon>Cyprinodontiformes</taxon>
        <taxon>Goodeidae</taxon>
        <taxon>Crenichthys</taxon>
    </lineage>
</organism>
<dbReference type="EMBL" id="JAHHUM010001078">
    <property type="protein sequence ID" value="KAK5614852.1"/>
    <property type="molecule type" value="Genomic_DNA"/>
</dbReference>
<sequence>MKFFRQRQTAGRVQRQHPCQRAHLQDELFKEGKSPGFSVVGGCEWGEEGGRVLPRRSGERRNQEAATREDHRVSHDFAINFNPEDDECEGMSSKPLEDILGITLIFSSLHRFSIGFKLGI</sequence>
<accession>A0AAV9S1P3</accession>
<protein>
    <submittedName>
        <fullName evidence="1">Uncharacterized protein</fullName>
    </submittedName>
</protein>
<reference evidence="1 2" key="1">
    <citation type="submission" date="2021-06" db="EMBL/GenBank/DDBJ databases">
        <authorList>
            <person name="Palmer J.M."/>
        </authorList>
    </citation>
    <scope>NUCLEOTIDE SEQUENCE [LARGE SCALE GENOMIC DNA]</scope>
    <source>
        <strain evidence="1 2">MEX-2019</strain>
        <tissue evidence="1">Muscle</tissue>
    </source>
</reference>
<keyword evidence="2" id="KW-1185">Reference proteome</keyword>
<dbReference type="Proteomes" id="UP001311232">
    <property type="component" value="Unassembled WGS sequence"/>
</dbReference>
<evidence type="ECO:0000313" key="2">
    <source>
        <dbReference type="Proteomes" id="UP001311232"/>
    </source>
</evidence>
<comment type="caution">
    <text evidence="1">The sequence shown here is derived from an EMBL/GenBank/DDBJ whole genome shotgun (WGS) entry which is preliminary data.</text>
</comment>
<name>A0AAV9S1P3_9TELE</name>
<gene>
    <name evidence="1" type="ORF">CRENBAI_011146</name>
</gene>
<evidence type="ECO:0000313" key="1">
    <source>
        <dbReference type="EMBL" id="KAK5614852.1"/>
    </source>
</evidence>
<dbReference type="AlphaFoldDB" id="A0AAV9S1P3"/>